<dbReference type="Proteomes" id="UP000435112">
    <property type="component" value="Unassembled WGS sequence"/>
</dbReference>
<organism evidence="1 2">
    <name type="scientific">Phytophthora rubi</name>
    <dbReference type="NCBI Taxonomy" id="129364"/>
    <lineage>
        <taxon>Eukaryota</taxon>
        <taxon>Sar</taxon>
        <taxon>Stramenopiles</taxon>
        <taxon>Oomycota</taxon>
        <taxon>Peronosporomycetes</taxon>
        <taxon>Peronosporales</taxon>
        <taxon>Peronosporaceae</taxon>
        <taxon>Phytophthora</taxon>
    </lineage>
</organism>
<proteinExistence type="predicted"/>
<name>A0A6A3NIZ5_9STRA</name>
<evidence type="ECO:0000313" key="2">
    <source>
        <dbReference type="Proteomes" id="UP000435112"/>
    </source>
</evidence>
<reference evidence="1 2" key="1">
    <citation type="submission" date="2018-09" db="EMBL/GenBank/DDBJ databases">
        <title>Genomic investigation of the strawberry pathogen Phytophthora fragariae indicates pathogenicity is determined by transcriptional variation in three key races.</title>
        <authorList>
            <person name="Adams T.M."/>
            <person name="Armitage A.D."/>
            <person name="Sobczyk M.K."/>
            <person name="Bates H.J."/>
            <person name="Dunwell J.M."/>
            <person name="Nellist C.F."/>
            <person name="Harrison R.J."/>
        </authorList>
    </citation>
    <scope>NUCLEOTIDE SEQUENCE [LARGE SCALE GENOMIC DNA]</scope>
    <source>
        <strain evidence="1 2">SCRP324</strain>
    </source>
</reference>
<evidence type="ECO:0000313" key="1">
    <source>
        <dbReference type="EMBL" id="KAE9045483.1"/>
    </source>
</evidence>
<comment type="caution">
    <text evidence="1">The sequence shown here is derived from an EMBL/GenBank/DDBJ whole genome shotgun (WGS) entry which is preliminary data.</text>
</comment>
<gene>
    <name evidence="1" type="ORF">PR002_g2199</name>
</gene>
<dbReference type="EMBL" id="QXFU01000072">
    <property type="protein sequence ID" value="KAE9045483.1"/>
    <property type="molecule type" value="Genomic_DNA"/>
</dbReference>
<dbReference type="AlphaFoldDB" id="A0A6A3NIZ5"/>
<sequence>MLGRNKQWCYVDYFQRKKERDDFTISKHALDPSESEHGWSSTYFSANSQTAGDHRDARTPVYAGTEVDAVMVDVLHGDTTQICGPHQYVLHVERAYTCCSLAGHTRASSLFTLCVLLLLAHGPIRHFEEAEV</sequence>
<accession>A0A6A3NIZ5</accession>
<protein>
    <submittedName>
        <fullName evidence="1">Uncharacterized protein</fullName>
    </submittedName>
</protein>